<evidence type="ECO:0000256" key="1">
    <source>
        <dbReference type="SAM" id="Phobius"/>
    </source>
</evidence>
<protein>
    <submittedName>
        <fullName evidence="2">Uncharacterized protein</fullName>
    </submittedName>
</protein>
<dbReference type="InterPro" id="IPR040632">
    <property type="entry name" value="Sulfotransfer_4"/>
</dbReference>
<dbReference type="AlphaFoldDB" id="A0A7S1QRH4"/>
<dbReference type="Gene3D" id="3.40.50.300">
    <property type="entry name" value="P-loop containing nucleotide triphosphate hydrolases"/>
    <property type="match status" value="1"/>
</dbReference>
<accession>A0A7S1QRH4</accession>
<keyword evidence="1" id="KW-0812">Transmembrane</keyword>
<reference evidence="2" key="1">
    <citation type="submission" date="2021-01" db="EMBL/GenBank/DDBJ databases">
        <authorList>
            <person name="Corre E."/>
            <person name="Pelletier E."/>
            <person name="Niang G."/>
            <person name="Scheremetjew M."/>
            <person name="Finn R."/>
            <person name="Kale V."/>
            <person name="Holt S."/>
            <person name="Cochrane G."/>
            <person name="Meng A."/>
            <person name="Brown T."/>
            <person name="Cohen L."/>
        </authorList>
    </citation>
    <scope>NUCLEOTIDE SEQUENCE</scope>
    <source>
        <strain evidence="2">OF101</strain>
    </source>
</reference>
<proteinExistence type="predicted"/>
<keyword evidence="1" id="KW-0472">Membrane</keyword>
<keyword evidence="1" id="KW-1133">Transmembrane helix</keyword>
<dbReference type="EMBL" id="HBGE01048593">
    <property type="protein sequence ID" value="CAD9145947.1"/>
    <property type="molecule type" value="Transcribed_RNA"/>
</dbReference>
<gene>
    <name evidence="2" type="ORF">ACAT0790_LOCUS29335</name>
</gene>
<evidence type="ECO:0000313" key="2">
    <source>
        <dbReference type="EMBL" id="CAD9145947.1"/>
    </source>
</evidence>
<dbReference type="Pfam" id="PF17784">
    <property type="entry name" value="Sulfotransfer_4"/>
    <property type="match status" value="1"/>
</dbReference>
<name>A0A7S1QRH4_ALECA</name>
<sequence length="346" mass="38474">MCGCGRLRARPGTFARKVQNWLLLNIFIVSPVFKHLNRSSLGRLGCPAFTQLSALRPGLNSTGLEVITVHPGRMGSSSVALALESLGMRTYGPSDLFSYSTYMASEGPIPAYFVGVFSACKVKAFNADDWYNLLPDLVAVSPGVKILHLKRDWGRWARPVDSMQVDVVATILYHLLTRFLFCNWLPYGLVWPAEGLGSSLMTPSTTAVLFSHCFRAVDDIYAAIGIPRQYQMANDRAFFERTRVNVTKLVPSTHILDFDVKRHGWSELAAFVGREPPPKGTPFPRAKRSGQLRISMMWSLFPREHLTFVALMLPCMIANWLCFLGASALWRRAFARPGGDAKAKAA</sequence>
<organism evidence="2">
    <name type="scientific">Alexandrium catenella</name>
    <name type="common">Red tide dinoflagellate</name>
    <name type="synonym">Gonyaulax catenella</name>
    <dbReference type="NCBI Taxonomy" id="2925"/>
    <lineage>
        <taxon>Eukaryota</taxon>
        <taxon>Sar</taxon>
        <taxon>Alveolata</taxon>
        <taxon>Dinophyceae</taxon>
        <taxon>Gonyaulacales</taxon>
        <taxon>Pyrocystaceae</taxon>
        <taxon>Alexandrium</taxon>
    </lineage>
</organism>
<feature type="transmembrane region" description="Helical" evidence="1">
    <location>
        <begin position="306"/>
        <end position="330"/>
    </location>
</feature>
<dbReference type="InterPro" id="IPR027417">
    <property type="entry name" value="P-loop_NTPase"/>
</dbReference>